<dbReference type="FunFam" id="3.40.50.720:FF:000084">
    <property type="entry name" value="Short-chain dehydrogenase reductase"/>
    <property type="match status" value="1"/>
</dbReference>
<dbReference type="SUPFAM" id="SSF51735">
    <property type="entry name" value="NAD(P)-binding Rossmann-fold domains"/>
    <property type="match status" value="1"/>
</dbReference>
<dbReference type="InterPro" id="IPR020904">
    <property type="entry name" value="Sc_DH/Rdtase_CS"/>
</dbReference>
<dbReference type="AlphaFoldDB" id="M0LZC0"/>
<dbReference type="SMART" id="SM00822">
    <property type="entry name" value="PKS_KR"/>
    <property type="match status" value="1"/>
</dbReference>
<feature type="compositionally biased region" description="Basic and acidic residues" evidence="4">
    <location>
        <begin position="32"/>
        <end position="53"/>
    </location>
</feature>
<evidence type="ECO:0000313" key="6">
    <source>
        <dbReference type="EMBL" id="EMA38493.1"/>
    </source>
</evidence>
<dbReference type="Gene3D" id="3.40.50.720">
    <property type="entry name" value="NAD(P)-binding Rossmann-like Domain"/>
    <property type="match status" value="1"/>
</dbReference>
<evidence type="ECO:0000256" key="3">
    <source>
        <dbReference type="RuleBase" id="RU000363"/>
    </source>
</evidence>
<feature type="domain" description="Ketoreductase" evidence="5">
    <location>
        <begin position="61"/>
        <end position="237"/>
    </location>
</feature>
<evidence type="ECO:0000259" key="5">
    <source>
        <dbReference type="SMART" id="SM00822"/>
    </source>
</evidence>
<accession>M0LZC0</accession>
<dbReference type="eggNOG" id="arCOG01259">
    <property type="taxonomic scope" value="Archaea"/>
</dbReference>
<evidence type="ECO:0000256" key="1">
    <source>
        <dbReference type="ARBA" id="ARBA00006484"/>
    </source>
</evidence>
<dbReference type="PRINTS" id="PR00080">
    <property type="entry name" value="SDRFAMILY"/>
</dbReference>
<dbReference type="PANTHER" id="PTHR42760">
    <property type="entry name" value="SHORT-CHAIN DEHYDROGENASES/REDUCTASES FAMILY MEMBER"/>
    <property type="match status" value="1"/>
</dbReference>
<organism evidence="6 7">
    <name type="scientific">Halococcus hamelinensis 100A6</name>
    <dbReference type="NCBI Taxonomy" id="1132509"/>
    <lineage>
        <taxon>Archaea</taxon>
        <taxon>Methanobacteriati</taxon>
        <taxon>Methanobacteriota</taxon>
        <taxon>Stenosarchaea group</taxon>
        <taxon>Halobacteria</taxon>
        <taxon>Halobacteriales</taxon>
        <taxon>Halococcaceae</taxon>
        <taxon>Halococcus</taxon>
    </lineage>
</organism>
<reference evidence="6 7" key="1">
    <citation type="journal article" date="2014" name="PLoS Genet.">
        <title>Phylogenetically driven sequencing of extremely halophilic archaea reveals strategies for static and dynamic osmo-response.</title>
        <authorList>
            <person name="Becker E.A."/>
            <person name="Seitzer P.M."/>
            <person name="Tritt A."/>
            <person name="Larsen D."/>
            <person name="Krusor M."/>
            <person name="Yao A.I."/>
            <person name="Wu D."/>
            <person name="Madern D."/>
            <person name="Eisen J.A."/>
            <person name="Darling A.E."/>
            <person name="Facciotti M.T."/>
        </authorList>
    </citation>
    <scope>NUCLEOTIDE SEQUENCE [LARGE SCALE GENOMIC DNA]</scope>
    <source>
        <strain evidence="6 7">100A6</strain>
    </source>
</reference>
<dbReference type="InterPro" id="IPR057326">
    <property type="entry name" value="KR_dom"/>
</dbReference>
<dbReference type="PROSITE" id="PS00061">
    <property type="entry name" value="ADH_SHORT"/>
    <property type="match status" value="1"/>
</dbReference>
<dbReference type="InterPro" id="IPR036291">
    <property type="entry name" value="NAD(P)-bd_dom_sf"/>
</dbReference>
<dbReference type="Proteomes" id="UP000011566">
    <property type="component" value="Unassembled WGS sequence"/>
</dbReference>
<dbReference type="Pfam" id="PF00106">
    <property type="entry name" value="adh_short"/>
    <property type="match status" value="1"/>
</dbReference>
<dbReference type="CDD" id="cd05233">
    <property type="entry name" value="SDR_c"/>
    <property type="match status" value="1"/>
</dbReference>
<name>M0LZC0_9EURY</name>
<protein>
    <submittedName>
        <fullName evidence="6">3-oxoacyl-[acyl-carrier protein] reductase</fullName>
    </submittedName>
</protein>
<comment type="caution">
    <text evidence="6">The sequence shown here is derived from an EMBL/GenBank/DDBJ whole genome shotgun (WGS) entry which is preliminary data.</text>
</comment>
<dbReference type="GO" id="GO:0006633">
    <property type="term" value="P:fatty acid biosynthetic process"/>
    <property type="evidence" value="ECO:0007669"/>
    <property type="project" value="TreeGrafter"/>
</dbReference>
<keyword evidence="7" id="KW-1185">Reference proteome</keyword>
<comment type="similarity">
    <text evidence="1 3">Belongs to the short-chain dehydrogenases/reductases (SDR) family.</text>
</comment>
<gene>
    <name evidence="6" type="ORF">C447_10072</name>
</gene>
<dbReference type="OrthoDB" id="194879at2157"/>
<dbReference type="PANTHER" id="PTHR42760:SF133">
    <property type="entry name" value="3-OXOACYL-[ACYL-CARRIER-PROTEIN] REDUCTASE"/>
    <property type="match status" value="1"/>
</dbReference>
<feature type="region of interest" description="Disordered" evidence="4">
    <location>
        <begin position="26"/>
        <end position="58"/>
    </location>
</feature>
<dbReference type="InterPro" id="IPR002347">
    <property type="entry name" value="SDR_fam"/>
</dbReference>
<dbReference type="NCBIfam" id="NF005559">
    <property type="entry name" value="PRK07231.1"/>
    <property type="match status" value="1"/>
</dbReference>
<sequence length="308" mass="32259">MVGRERIPIPSLETSTTRLRPDRISLVSRSLSDGRHYDRPMTDGSDRSTETVRRRSSVADHTAVVTGGSSGIGREIAATFVADGADVVVCSRSQADVETVADELNGQDLPGEVLPVEADVTDCEEVEALAEATVEEFGDVDVLVNNAGGGGDLSHLDSLDPDEWDRLVRVNLTGTYNVTRAFADALTDGGGAVVNVASMAGEYGIPGMSAYGAAKAGVISLTRTLANEWAAEDVRVNAVSPGYVATETIKERMGVDDPDRSDVDREIGTPGEVADLVRFLASPAASFVTGRSVVIKGPPVTPADPDSA</sequence>
<dbReference type="GO" id="GO:0016616">
    <property type="term" value="F:oxidoreductase activity, acting on the CH-OH group of donors, NAD or NADP as acceptor"/>
    <property type="evidence" value="ECO:0007669"/>
    <property type="project" value="TreeGrafter"/>
</dbReference>
<dbReference type="PATRIC" id="fig|1132509.6.peg.2276"/>
<evidence type="ECO:0000256" key="2">
    <source>
        <dbReference type="ARBA" id="ARBA00023002"/>
    </source>
</evidence>
<evidence type="ECO:0000313" key="7">
    <source>
        <dbReference type="Proteomes" id="UP000011566"/>
    </source>
</evidence>
<dbReference type="GO" id="GO:0048038">
    <property type="term" value="F:quinone binding"/>
    <property type="evidence" value="ECO:0007669"/>
    <property type="project" value="TreeGrafter"/>
</dbReference>
<dbReference type="PRINTS" id="PR00081">
    <property type="entry name" value="GDHRDH"/>
</dbReference>
<proteinExistence type="inferred from homology"/>
<evidence type="ECO:0000256" key="4">
    <source>
        <dbReference type="SAM" id="MobiDB-lite"/>
    </source>
</evidence>
<dbReference type="EMBL" id="AOMB01000030">
    <property type="protein sequence ID" value="EMA38493.1"/>
    <property type="molecule type" value="Genomic_DNA"/>
</dbReference>
<keyword evidence="2" id="KW-0560">Oxidoreductase</keyword>